<accession>A0A4Q9MT18</accession>
<evidence type="ECO:0000256" key="1">
    <source>
        <dbReference type="SAM" id="MobiDB-lite"/>
    </source>
</evidence>
<dbReference type="Proteomes" id="UP000292957">
    <property type="component" value="Unassembled WGS sequence"/>
</dbReference>
<feature type="region of interest" description="Disordered" evidence="1">
    <location>
        <begin position="90"/>
        <end position="115"/>
    </location>
</feature>
<protein>
    <submittedName>
        <fullName evidence="2">Uncharacterized protein</fullName>
    </submittedName>
</protein>
<evidence type="ECO:0000313" key="2">
    <source>
        <dbReference type="EMBL" id="TBU29491.1"/>
    </source>
</evidence>
<name>A0A4Q9MT18_9APHY</name>
<dbReference type="EMBL" id="ML143412">
    <property type="protein sequence ID" value="TBU29491.1"/>
    <property type="molecule type" value="Genomic_DNA"/>
</dbReference>
<proteinExistence type="predicted"/>
<dbReference type="AlphaFoldDB" id="A0A4Q9MT18"/>
<reference evidence="2" key="1">
    <citation type="submission" date="2019-01" db="EMBL/GenBank/DDBJ databases">
        <title>Draft genome sequences of three monokaryotic isolates of the white-rot basidiomycete fungus Dichomitus squalens.</title>
        <authorList>
            <consortium name="DOE Joint Genome Institute"/>
            <person name="Lopez S.C."/>
            <person name="Andreopoulos B."/>
            <person name="Pangilinan J."/>
            <person name="Lipzen A."/>
            <person name="Riley R."/>
            <person name="Ahrendt S."/>
            <person name="Ng V."/>
            <person name="Barry K."/>
            <person name="Daum C."/>
            <person name="Grigoriev I.V."/>
            <person name="Hilden K.S."/>
            <person name="Makela M.R."/>
            <person name="de Vries R.P."/>
        </authorList>
    </citation>
    <scope>NUCLEOTIDE SEQUENCE [LARGE SCALE GENOMIC DNA]</scope>
    <source>
        <strain evidence="2">OM18370.1</strain>
    </source>
</reference>
<gene>
    <name evidence="2" type="ORF">BD311DRAFT_756249</name>
</gene>
<organism evidence="2">
    <name type="scientific">Dichomitus squalens</name>
    <dbReference type="NCBI Taxonomy" id="114155"/>
    <lineage>
        <taxon>Eukaryota</taxon>
        <taxon>Fungi</taxon>
        <taxon>Dikarya</taxon>
        <taxon>Basidiomycota</taxon>
        <taxon>Agaricomycotina</taxon>
        <taxon>Agaricomycetes</taxon>
        <taxon>Polyporales</taxon>
        <taxon>Polyporaceae</taxon>
        <taxon>Dichomitus</taxon>
    </lineage>
</organism>
<sequence>MLVEETQAGRRGVQGRLIHRKRMKHQQCALLVNRVCCDDDADSRVHLENCLASPSTARFLKYLEPRAWACRTMLVVSCQSMGVRWHPRETHKSLGSRTTDARLEPQGTTRVSRASRPSLEHTVRFIRDETGHSAPAFDLPACMRYHCCLLVCGRATSRLP</sequence>